<accession>D5MIB2</accession>
<reference evidence="1 2" key="1">
    <citation type="journal article" date="2010" name="Nature">
        <title>Nitrite-driven anaerobic methane oxidation by oxygenic bacteria.</title>
        <authorList>
            <person name="Ettwig K.F."/>
            <person name="Butler M.K."/>
            <person name="Le Paslier D."/>
            <person name="Pelletier E."/>
            <person name="Mangenot S."/>
            <person name="Kuypers M.M.M."/>
            <person name="Schreiber F."/>
            <person name="Dutilh B.E."/>
            <person name="Zedelius J."/>
            <person name="de Beer D."/>
            <person name="Gloerich J."/>
            <person name="Wessels H.J.C.T."/>
            <person name="van Allen T."/>
            <person name="Luesken F."/>
            <person name="Wu M."/>
            <person name="van de Pas-Schoonen K.T."/>
            <person name="Op den Camp H.J.M."/>
            <person name="Janssen-Megens E.M."/>
            <person name="Francoijs K-J."/>
            <person name="Stunnenberg H."/>
            <person name="Weissenbach J."/>
            <person name="Jetten M.S.M."/>
            <person name="Strous M."/>
        </authorList>
    </citation>
    <scope>NUCLEOTIDE SEQUENCE [LARGE SCALE GENOMIC DNA]</scope>
</reference>
<gene>
    <name evidence="1" type="ORF">DAMO_0151</name>
</gene>
<dbReference type="EMBL" id="FP565575">
    <property type="protein sequence ID" value="CBE67262.1"/>
    <property type="molecule type" value="Genomic_DNA"/>
</dbReference>
<dbReference type="KEGG" id="mox:DAMO_0151"/>
<dbReference type="eggNOG" id="ENOG503339X">
    <property type="taxonomic scope" value="Bacteria"/>
</dbReference>
<sequence>MTTKLQKPRQRFAICINTDDADLLTPRMVYQVLPDESAAKSDYIRVIDNEGEDYLYPARYFVLVDFPQPVKRALLRTRAPVMRSVATERSRVTSAQRKNL</sequence>
<name>D5MIB2_METO1</name>
<evidence type="ECO:0000313" key="2">
    <source>
        <dbReference type="Proteomes" id="UP000006898"/>
    </source>
</evidence>
<dbReference type="AlphaFoldDB" id="D5MIB2"/>
<dbReference type="Proteomes" id="UP000006898">
    <property type="component" value="Chromosome"/>
</dbReference>
<dbReference type="STRING" id="671143.DAMO_0151"/>
<evidence type="ECO:0000313" key="1">
    <source>
        <dbReference type="EMBL" id="CBE67262.1"/>
    </source>
</evidence>
<dbReference type="PATRIC" id="fig|671143.5.peg.132"/>
<dbReference type="HOGENOM" id="CLU_180601_0_0_0"/>
<protein>
    <submittedName>
        <fullName evidence="1">Uncharacterized protein</fullName>
    </submittedName>
</protein>
<organism evidence="1 2">
    <name type="scientific">Methylomirabilis oxygeniifera</name>
    <dbReference type="NCBI Taxonomy" id="671143"/>
    <lineage>
        <taxon>Bacteria</taxon>
        <taxon>Candidatus Methylomirabilota</taxon>
        <taxon>Candidatus Methylomirabilia</taxon>
        <taxon>Candidatus Methylomirabilales</taxon>
        <taxon>Candidatus Methylomirabilaceae</taxon>
        <taxon>Candidatus Methylomirabilis</taxon>
    </lineage>
</organism>
<proteinExistence type="predicted"/>